<feature type="transmembrane region" description="Helical" evidence="1">
    <location>
        <begin position="21"/>
        <end position="39"/>
    </location>
</feature>
<feature type="transmembrane region" description="Helical" evidence="1">
    <location>
        <begin position="66"/>
        <end position="86"/>
    </location>
</feature>
<name>A0A1H8JLR8_9EURY</name>
<keyword evidence="1" id="KW-0812">Transmembrane</keyword>
<reference evidence="3" key="1">
    <citation type="submission" date="2016-10" db="EMBL/GenBank/DDBJ databases">
        <authorList>
            <person name="Varghese N."/>
            <person name="Submissions S."/>
        </authorList>
    </citation>
    <scope>NUCLEOTIDE SEQUENCE [LARGE SCALE GENOMIC DNA]</scope>
    <source>
        <strain evidence="3">IBRC-M 10043</strain>
    </source>
</reference>
<sequence length="129" mass="14533">MLSVMNAIVPLQTNGNANIEPLAVLAVTIVIFAGFWKTFEKAGEPGWAGIIPIYNLYVLNRISGNAWWWFLLFFVPVINFFALAKISINIAEKFNRGVLFGLGLMFLSFIFYPVLGFGSYQYQDTTQHS</sequence>
<dbReference type="InterPro" id="IPR043739">
    <property type="entry name" value="DUF5684"/>
</dbReference>
<evidence type="ECO:0000256" key="1">
    <source>
        <dbReference type="SAM" id="Phobius"/>
    </source>
</evidence>
<evidence type="ECO:0008006" key="4">
    <source>
        <dbReference type="Google" id="ProtNLM"/>
    </source>
</evidence>
<dbReference type="AlphaFoldDB" id="A0A1H8JLR8"/>
<organism evidence="2 3">
    <name type="scientific">Halorientalis persicus</name>
    <dbReference type="NCBI Taxonomy" id="1367881"/>
    <lineage>
        <taxon>Archaea</taxon>
        <taxon>Methanobacteriati</taxon>
        <taxon>Methanobacteriota</taxon>
        <taxon>Stenosarchaea group</taxon>
        <taxon>Halobacteria</taxon>
        <taxon>Halobacteriales</taxon>
        <taxon>Haloarculaceae</taxon>
        <taxon>Halorientalis</taxon>
    </lineage>
</organism>
<keyword evidence="1" id="KW-1133">Transmembrane helix</keyword>
<evidence type="ECO:0000313" key="3">
    <source>
        <dbReference type="Proteomes" id="UP000198775"/>
    </source>
</evidence>
<keyword evidence="3" id="KW-1185">Reference proteome</keyword>
<proteinExistence type="predicted"/>
<evidence type="ECO:0000313" key="2">
    <source>
        <dbReference type="EMBL" id="SEN81609.1"/>
    </source>
</evidence>
<dbReference type="Pfam" id="PF18936">
    <property type="entry name" value="DUF5684"/>
    <property type="match status" value="1"/>
</dbReference>
<accession>A0A1H8JLR8</accession>
<protein>
    <recommendedName>
        <fullName evidence="4">Signal peptidase I</fullName>
    </recommendedName>
</protein>
<dbReference type="EMBL" id="FOCX01000005">
    <property type="protein sequence ID" value="SEN81609.1"/>
    <property type="molecule type" value="Genomic_DNA"/>
</dbReference>
<gene>
    <name evidence="2" type="ORF">SAMN05216388_1005118</name>
</gene>
<dbReference type="RefSeq" id="WP_092658872.1">
    <property type="nucleotide sequence ID" value="NZ_FOCX01000005.1"/>
</dbReference>
<dbReference type="Proteomes" id="UP000198775">
    <property type="component" value="Unassembled WGS sequence"/>
</dbReference>
<keyword evidence="1" id="KW-0472">Membrane</keyword>
<feature type="transmembrane region" description="Helical" evidence="1">
    <location>
        <begin position="98"/>
        <end position="120"/>
    </location>
</feature>